<comment type="caution">
    <text evidence="2">The sequence shown here is derived from an EMBL/GenBank/DDBJ whole genome shotgun (WGS) entry which is preliminary data.</text>
</comment>
<proteinExistence type="predicted"/>
<dbReference type="EMBL" id="BPLR01013215">
    <property type="protein sequence ID" value="GIY59561.1"/>
    <property type="molecule type" value="Genomic_DNA"/>
</dbReference>
<evidence type="ECO:0000313" key="2">
    <source>
        <dbReference type="EMBL" id="GIY59561.1"/>
    </source>
</evidence>
<sequence>MNPLAESRFGRPHGSASPGPQGPTHPSSGGAAGGGGSDGTSAAETETASCFRQHDGVPKLSNAHYFLNSDYAKKIMRQNAIAGNFQKTVVVVV</sequence>
<evidence type="ECO:0000313" key="3">
    <source>
        <dbReference type="Proteomes" id="UP001054945"/>
    </source>
</evidence>
<dbReference type="AlphaFoldDB" id="A0AAV4UNU7"/>
<keyword evidence="3" id="KW-1185">Reference proteome</keyword>
<reference evidence="2 3" key="1">
    <citation type="submission" date="2021-06" db="EMBL/GenBank/DDBJ databases">
        <title>Caerostris extrusa draft genome.</title>
        <authorList>
            <person name="Kono N."/>
            <person name="Arakawa K."/>
        </authorList>
    </citation>
    <scope>NUCLEOTIDE SEQUENCE [LARGE SCALE GENOMIC DNA]</scope>
</reference>
<name>A0AAV4UNU7_CAEEX</name>
<protein>
    <submittedName>
        <fullName evidence="2">Uncharacterized protein</fullName>
    </submittedName>
</protein>
<feature type="region of interest" description="Disordered" evidence="1">
    <location>
        <begin position="1"/>
        <end position="50"/>
    </location>
</feature>
<accession>A0AAV4UNU7</accession>
<evidence type="ECO:0000256" key="1">
    <source>
        <dbReference type="SAM" id="MobiDB-lite"/>
    </source>
</evidence>
<dbReference type="Proteomes" id="UP001054945">
    <property type="component" value="Unassembled WGS sequence"/>
</dbReference>
<organism evidence="2 3">
    <name type="scientific">Caerostris extrusa</name>
    <name type="common">Bark spider</name>
    <name type="synonym">Caerostris bankana</name>
    <dbReference type="NCBI Taxonomy" id="172846"/>
    <lineage>
        <taxon>Eukaryota</taxon>
        <taxon>Metazoa</taxon>
        <taxon>Ecdysozoa</taxon>
        <taxon>Arthropoda</taxon>
        <taxon>Chelicerata</taxon>
        <taxon>Arachnida</taxon>
        <taxon>Araneae</taxon>
        <taxon>Araneomorphae</taxon>
        <taxon>Entelegynae</taxon>
        <taxon>Araneoidea</taxon>
        <taxon>Araneidae</taxon>
        <taxon>Caerostris</taxon>
    </lineage>
</organism>
<gene>
    <name evidence="2" type="ORF">CEXT_369811</name>
</gene>